<accession>A0ABD1YKB0</accession>
<evidence type="ECO:0000313" key="1">
    <source>
        <dbReference type="EMBL" id="KAL2631218.1"/>
    </source>
</evidence>
<proteinExistence type="predicted"/>
<evidence type="ECO:0000313" key="2">
    <source>
        <dbReference type="Proteomes" id="UP001605036"/>
    </source>
</evidence>
<gene>
    <name evidence="1" type="ORF">R1flu_015904</name>
</gene>
<sequence>MEKWEEGHSIRERIGDLQMIDKEGARTPREALAPQSIAMLVGEDEAGPSNSRLAAALGDDENFKTLLNYIAQTTSQLAMQTGNQFLEKFHEEFDAQK</sequence>
<dbReference type="Proteomes" id="UP001605036">
    <property type="component" value="Unassembled WGS sequence"/>
</dbReference>
<name>A0ABD1YKB0_9MARC</name>
<keyword evidence="2" id="KW-1185">Reference proteome</keyword>
<comment type="caution">
    <text evidence="1">The sequence shown here is derived from an EMBL/GenBank/DDBJ whole genome shotgun (WGS) entry which is preliminary data.</text>
</comment>
<dbReference type="AlphaFoldDB" id="A0ABD1YKB0"/>
<organism evidence="1 2">
    <name type="scientific">Riccia fluitans</name>
    <dbReference type="NCBI Taxonomy" id="41844"/>
    <lineage>
        <taxon>Eukaryota</taxon>
        <taxon>Viridiplantae</taxon>
        <taxon>Streptophyta</taxon>
        <taxon>Embryophyta</taxon>
        <taxon>Marchantiophyta</taxon>
        <taxon>Marchantiopsida</taxon>
        <taxon>Marchantiidae</taxon>
        <taxon>Marchantiales</taxon>
        <taxon>Ricciaceae</taxon>
        <taxon>Riccia</taxon>
    </lineage>
</organism>
<dbReference type="EMBL" id="JBHFFA010000004">
    <property type="protein sequence ID" value="KAL2631218.1"/>
    <property type="molecule type" value="Genomic_DNA"/>
</dbReference>
<protein>
    <submittedName>
        <fullName evidence="1">Uncharacterized protein</fullName>
    </submittedName>
</protein>
<reference evidence="1 2" key="1">
    <citation type="submission" date="2024-09" db="EMBL/GenBank/DDBJ databases">
        <title>Chromosome-scale assembly of Riccia fluitans.</title>
        <authorList>
            <person name="Paukszto L."/>
            <person name="Sawicki J."/>
            <person name="Karawczyk K."/>
            <person name="Piernik-Szablinska J."/>
            <person name="Szczecinska M."/>
            <person name="Mazdziarz M."/>
        </authorList>
    </citation>
    <scope>NUCLEOTIDE SEQUENCE [LARGE SCALE GENOMIC DNA]</scope>
    <source>
        <strain evidence="1">Rf_01</strain>
        <tissue evidence="1">Aerial parts of the thallus</tissue>
    </source>
</reference>